<protein>
    <submittedName>
        <fullName evidence="2">Uncharacterized protein</fullName>
    </submittedName>
</protein>
<evidence type="ECO:0000256" key="1">
    <source>
        <dbReference type="SAM" id="MobiDB-lite"/>
    </source>
</evidence>
<accession>A0A4V4HCG2</accession>
<keyword evidence="3" id="KW-1185">Reference proteome</keyword>
<organism evidence="2 3">
    <name type="scientific">Dendrothele bispora (strain CBS 962.96)</name>
    <dbReference type="NCBI Taxonomy" id="1314807"/>
    <lineage>
        <taxon>Eukaryota</taxon>
        <taxon>Fungi</taxon>
        <taxon>Dikarya</taxon>
        <taxon>Basidiomycota</taxon>
        <taxon>Agaricomycotina</taxon>
        <taxon>Agaricomycetes</taxon>
        <taxon>Agaricomycetidae</taxon>
        <taxon>Agaricales</taxon>
        <taxon>Agaricales incertae sedis</taxon>
        <taxon>Dendrothele</taxon>
    </lineage>
</organism>
<evidence type="ECO:0000313" key="2">
    <source>
        <dbReference type="EMBL" id="THU83245.1"/>
    </source>
</evidence>
<evidence type="ECO:0000313" key="3">
    <source>
        <dbReference type="Proteomes" id="UP000297245"/>
    </source>
</evidence>
<dbReference type="Proteomes" id="UP000297245">
    <property type="component" value="Unassembled WGS sequence"/>
</dbReference>
<feature type="region of interest" description="Disordered" evidence="1">
    <location>
        <begin position="252"/>
        <end position="275"/>
    </location>
</feature>
<dbReference type="OrthoDB" id="3028060at2759"/>
<feature type="non-terminal residue" evidence="2">
    <location>
        <position position="275"/>
    </location>
</feature>
<proteinExistence type="predicted"/>
<dbReference type="AlphaFoldDB" id="A0A4V4HCG2"/>
<sequence>MHGKLKGLDLYWEGKIATPTDTGITIGLSPTAVNDRNPNQLEYPIRESVAYLTLWTNIKNPTSMGIASKKTSKDLWDHLEKEYMAVSKMARKRREDKLRLSRYTSGKVTGSGGYAEKFRGLYKEAADAGAKIDEEQMLTIFVDSFPRGPEWATVLGSLADEDNFNVAAMRLQEHVRFLSGDDSEVIAGGEKVSAMQAEINELKERIVAMQARKGPANPDLKCTNSNCKGIGHTIDNCFKLGGGKQGQYPKWWKGKRDVPLPNSANATTSSSDATA</sequence>
<dbReference type="EMBL" id="ML179675">
    <property type="protein sequence ID" value="THU83245.1"/>
    <property type="molecule type" value="Genomic_DNA"/>
</dbReference>
<feature type="compositionally biased region" description="Low complexity" evidence="1">
    <location>
        <begin position="262"/>
        <end position="275"/>
    </location>
</feature>
<dbReference type="Pfam" id="PF14223">
    <property type="entry name" value="Retrotran_gag_2"/>
    <property type="match status" value="1"/>
</dbReference>
<reference evidence="2 3" key="1">
    <citation type="journal article" date="2019" name="Nat. Ecol. Evol.">
        <title>Megaphylogeny resolves global patterns of mushroom evolution.</title>
        <authorList>
            <person name="Varga T."/>
            <person name="Krizsan K."/>
            <person name="Foldi C."/>
            <person name="Dima B."/>
            <person name="Sanchez-Garcia M."/>
            <person name="Sanchez-Ramirez S."/>
            <person name="Szollosi G.J."/>
            <person name="Szarkandi J.G."/>
            <person name="Papp V."/>
            <person name="Albert L."/>
            <person name="Andreopoulos W."/>
            <person name="Angelini C."/>
            <person name="Antonin V."/>
            <person name="Barry K.W."/>
            <person name="Bougher N.L."/>
            <person name="Buchanan P."/>
            <person name="Buyck B."/>
            <person name="Bense V."/>
            <person name="Catcheside P."/>
            <person name="Chovatia M."/>
            <person name="Cooper J."/>
            <person name="Damon W."/>
            <person name="Desjardin D."/>
            <person name="Finy P."/>
            <person name="Geml J."/>
            <person name="Haridas S."/>
            <person name="Hughes K."/>
            <person name="Justo A."/>
            <person name="Karasinski D."/>
            <person name="Kautmanova I."/>
            <person name="Kiss B."/>
            <person name="Kocsube S."/>
            <person name="Kotiranta H."/>
            <person name="LaButti K.M."/>
            <person name="Lechner B.E."/>
            <person name="Liimatainen K."/>
            <person name="Lipzen A."/>
            <person name="Lukacs Z."/>
            <person name="Mihaltcheva S."/>
            <person name="Morgado L.N."/>
            <person name="Niskanen T."/>
            <person name="Noordeloos M.E."/>
            <person name="Ohm R.A."/>
            <person name="Ortiz-Santana B."/>
            <person name="Ovrebo C."/>
            <person name="Racz N."/>
            <person name="Riley R."/>
            <person name="Savchenko A."/>
            <person name="Shiryaev A."/>
            <person name="Soop K."/>
            <person name="Spirin V."/>
            <person name="Szebenyi C."/>
            <person name="Tomsovsky M."/>
            <person name="Tulloss R.E."/>
            <person name="Uehling J."/>
            <person name="Grigoriev I.V."/>
            <person name="Vagvolgyi C."/>
            <person name="Papp T."/>
            <person name="Martin F.M."/>
            <person name="Miettinen O."/>
            <person name="Hibbett D.S."/>
            <person name="Nagy L.G."/>
        </authorList>
    </citation>
    <scope>NUCLEOTIDE SEQUENCE [LARGE SCALE GENOMIC DNA]</scope>
    <source>
        <strain evidence="2 3">CBS 962.96</strain>
    </source>
</reference>
<gene>
    <name evidence="2" type="ORF">K435DRAFT_689867</name>
</gene>
<name>A0A4V4HCG2_DENBC</name>